<evidence type="ECO:0000256" key="1">
    <source>
        <dbReference type="SAM" id="Phobius"/>
    </source>
</evidence>
<evidence type="ECO:0000313" key="2">
    <source>
        <dbReference type="EMBL" id="MBB6179187.1"/>
    </source>
</evidence>
<gene>
    <name evidence="2" type="ORF">HNQ75_001141</name>
</gene>
<feature type="transmembrane region" description="Helical" evidence="1">
    <location>
        <begin position="52"/>
        <end position="70"/>
    </location>
</feature>
<dbReference type="InterPro" id="IPR009935">
    <property type="entry name" value="DUF1467"/>
</dbReference>
<keyword evidence="1" id="KW-1133">Transmembrane helix</keyword>
<protein>
    <submittedName>
        <fullName evidence="2">Putative secreted protein</fullName>
    </submittedName>
</protein>
<dbReference type="EMBL" id="JACHEJ010000002">
    <property type="protein sequence ID" value="MBB6179187.1"/>
    <property type="molecule type" value="Genomic_DNA"/>
</dbReference>
<reference evidence="2 3" key="1">
    <citation type="submission" date="2020-08" db="EMBL/GenBank/DDBJ databases">
        <title>Genomic Encyclopedia of Type Strains, Phase IV (KMG-IV): sequencing the most valuable type-strain genomes for metagenomic binning, comparative biology and taxonomic classification.</title>
        <authorList>
            <person name="Goeker M."/>
        </authorList>
    </citation>
    <scope>NUCLEOTIDE SEQUENCE [LARGE SCALE GENOMIC DNA]</scope>
    <source>
        <strain evidence="2 3">DSM 102134</strain>
    </source>
</reference>
<feature type="transmembrane region" description="Helical" evidence="1">
    <location>
        <begin position="6"/>
        <end position="24"/>
    </location>
</feature>
<dbReference type="Pfam" id="PF07330">
    <property type="entry name" value="DUF1467"/>
    <property type="match status" value="1"/>
</dbReference>
<accession>A0A7W9YVJ2</accession>
<organism evidence="2 3">
    <name type="scientific">Pseudorhizobium flavum</name>
    <dbReference type="NCBI Taxonomy" id="1335061"/>
    <lineage>
        <taxon>Bacteria</taxon>
        <taxon>Pseudomonadati</taxon>
        <taxon>Pseudomonadota</taxon>
        <taxon>Alphaproteobacteria</taxon>
        <taxon>Hyphomicrobiales</taxon>
        <taxon>Rhizobiaceae</taxon>
        <taxon>Rhizobium/Agrobacterium group</taxon>
        <taxon>Pseudorhizobium</taxon>
    </lineage>
</organism>
<keyword evidence="3" id="KW-1185">Reference proteome</keyword>
<keyword evidence="1" id="KW-0472">Membrane</keyword>
<proteinExistence type="predicted"/>
<keyword evidence="1" id="KW-0812">Transmembrane</keyword>
<sequence length="89" mass="9773">MSFLSFFAVYFIIWWITLFAVLPLGMRSQGDEGDVTLGTVESAPAQFRAGRVLLLTTVISAAIYAAWFAASNYFGFSLGNLPRIVPEFG</sequence>
<comment type="caution">
    <text evidence="2">The sequence shown here is derived from an EMBL/GenBank/DDBJ whole genome shotgun (WGS) entry which is preliminary data.</text>
</comment>
<evidence type="ECO:0000313" key="3">
    <source>
        <dbReference type="Proteomes" id="UP000535501"/>
    </source>
</evidence>
<dbReference type="Proteomes" id="UP000535501">
    <property type="component" value="Unassembled WGS sequence"/>
</dbReference>
<dbReference type="RefSeq" id="WP_077547180.1">
    <property type="nucleotide sequence ID" value="NZ_JACHEJ010000002.1"/>
</dbReference>
<dbReference type="AlphaFoldDB" id="A0A7W9YVJ2"/>
<name>A0A7W9YVJ2_9HYPH</name>